<evidence type="ECO:0000313" key="1">
    <source>
        <dbReference type="EMBL" id="ABM27809.1"/>
    </source>
</evidence>
<reference evidence="2" key="1">
    <citation type="journal article" date="2009" name="Environ. Microbiol.">
        <title>Contribution of mobile genetic elements to Desulfovibrio vulgaris genome plasticity.</title>
        <authorList>
            <person name="Walker C.B."/>
            <person name="Stolyar S."/>
            <person name="Chivian D."/>
            <person name="Pinel N."/>
            <person name="Gabster J.A."/>
            <person name="Dehal P.S."/>
            <person name="He Z."/>
            <person name="Yang Z.K."/>
            <person name="Yen H.C."/>
            <person name="Zhou J."/>
            <person name="Wall J.D."/>
            <person name="Hazen T.C."/>
            <person name="Arkin A.P."/>
            <person name="Stahl D.A."/>
        </authorList>
    </citation>
    <scope>NUCLEOTIDE SEQUENCE [LARGE SCALE GENOMIC DNA]</scope>
    <source>
        <strain evidence="2">DP4</strain>
    </source>
</reference>
<dbReference type="KEGG" id="dvl:Dvul_0788"/>
<dbReference type="Proteomes" id="UP000009173">
    <property type="component" value="Chromosome"/>
</dbReference>
<name>A0A0H3A5S8_NITV4</name>
<dbReference type="RefSeq" id="WP_011791834.1">
    <property type="nucleotide sequence ID" value="NC_008751.1"/>
</dbReference>
<proteinExistence type="predicted"/>
<accession>A0A0H3A5S8</accession>
<organism evidence="1 2">
    <name type="scientific">Nitratidesulfovibrio vulgaris (strain DP4)</name>
    <name type="common">Desulfovibrio vulgaris</name>
    <dbReference type="NCBI Taxonomy" id="391774"/>
    <lineage>
        <taxon>Bacteria</taxon>
        <taxon>Pseudomonadati</taxon>
        <taxon>Thermodesulfobacteriota</taxon>
        <taxon>Desulfovibrionia</taxon>
        <taxon>Desulfovibrionales</taxon>
        <taxon>Desulfovibrionaceae</taxon>
        <taxon>Nitratidesulfovibrio</taxon>
    </lineage>
</organism>
<dbReference type="EMBL" id="CP000527">
    <property type="protein sequence ID" value="ABM27809.1"/>
    <property type="molecule type" value="Genomic_DNA"/>
</dbReference>
<gene>
    <name evidence="1" type="ordered locus">Dvul_0788</name>
</gene>
<dbReference type="AlphaFoldDB" id="A0A0H3A5S8"/>
<evidence type="ECO:0000313" key="2">
    <source>
        <dbReference type="Proteomes" id="UP000009173"/>
    </source>
</evidence>
<sequence>MQPFYQGQLDVFCALYAVLNALQLTHGLGMGQARRIFTETLEDIARDASLLHVTLHNETDYAWLVEQVLTRYGLCLDAPFPMTATRPFSSPTTPTPRLLWGTLCGWLAGGPRRTAVFRFHRYLPFRGDPLIRHWSTVRELENDTLVLHDSSHEPNAVFSILRDGFGTTRESMGDGRLLLIEAPTVWLLEGR</sequence>
<dbReference type="HOGENOM" id="CLU_098577_0_0_7"/>
<protein>
    <submittedName>
        <fullName evidence="1">Uncharacterized protein</fullName>
    </submittedName>
</protein>